<dbReference type="InterPro" id="IPR003423">
    <property type="entry name" value="OMP_efflux"/>
</dbReference>
<dbReference type="EMBL" id="DRBC01000334">
    <property type="protein sequence ID" value="HDN85187.1"/>
    <property type="molecule type" value="Genomic_DNA"/>
</dbReference>
<keyword evidence="4" id="KW-1134">Transmembrane beta strand</keyword>
<dbReference type="Pfam" id="PF02321">
    <property type="entry name" value="OEP"/>
    <property type="match status" value="2"/>
</dbReference>
<keyword evidence="6" id="KW-0472">Membrane</keyword>
<comment type="subcellular location">
    <subcellularLocation>
        <location evidence="1">Cell outer membrane</location>
    </subcellularLocation>
</comment>
<feature type="coiled-coil region" evidence="8">
    <location>
        <begin position="342"/>
        <end position="401"/>
    </location>
</feature>
<keyword evidence="8" id="KW-0175">Coiled coil</keyword>
<dbReference type="GO" id="GO:0015288">
    <property type="term" value="F:porin activity"/>
    <property type="evidence" value="ECO:0007669"/>
    <property type="project" value="TreeGrafter"/>
</dbReference>
<dbReference type="AlphaFoldDB" id="A0A7V0QS98"/>
<reference evidence="9" key="1">
    <citation type="journal article" date="2020" name="mSystems">
        <title>Genome- and Community-Level Interaction Insights into Carbon Utilization and Element Cycling Functions of Hydrothermarchaeota in Hydrothermal Sediment.</title>
        <authorList>
            <person name="Zhou Z."/>
            <person name="Liu Y."/>
            <person name="Xu W."/>
            <person name="Pan J."/>
            <person name="Luo Z.H."/>
            <person name="Li M."/>
        </authorList>
    </citation>
    <scope>NUCLEOTIDE SEQUENCE [LARGE SCALE GENOMIC DNA]</scope>
    <source>
        <strain evidence="9">HyVt-219</strain>
    </source>
</reference>
<evidence type="ECO:0000256" key="5">
    <source>
        <dbReference type="ARBA" id="ARBA00022692"/>
    </source>
</evidence>
<evidence type="ECO:0000256" key="1">
    <source>
        <dbReference type="ARBA" id="ARBA00004442"/>
    </source>
</evidence>
<keyword evidence="5" id="KW-0812">Transmembrane</keyword>
<keyword evidence="7" id="KW-0998">Cell outer membrane</keyword>
<comment type="similarity">
    <text evidence="2">Belongs to the outer membrane factor (OMF) (TC 1.B.17) family.</text>
</comment>
<dbReference type="SUPFAM" id="SSF56954">
    <property type="entry name" value="Outer membrane efflux proteins (OEP)"/>
    <property type="match status" value="1"/>
</dbReference>
<accession>A0A7V0QS98</accession>
<comment type="caution">
    <text evidence="9">The sequence shown here is derived from an EMBL/GenBank/DDBJ whole genome shotgun (WGS) entry which is preliminary data.</text>
</comment>
<evidence type="ECO:0000256" key="6">
    <source>
        <dbReference type="ARBA" id="ARBA00023136"/>
    </source>
</evidence>
<dbReference type="GO" id="GO:0009279">
    <property type="term" value="C:cell outer membrane"/>
    <property type="evidence" value="ECO:0007669"/>
    <property type="project" value="UniProtKB-SubCell"/>
</dbReference>
<sequence>MREKRFYRYFKSCIKESPMRQEMKVKYLFLIVVFPLFFLSSYSQAITLNEAINIALKNNSRILLAKEKVKEAEQKVKEATAGYLPSFNLNGTYTHLGEVPSISIPHVGEFPMGEQDTTSLTFSLTQPLYTSGKLTLASKQARLNYRRAKQDLKNTQDNLIFQVKQSFYSVLLAKENLKIREQALHQAKLHLKVVESFYQSGRASRFDLLRAKVQVANLKPDLIQAINNLNLARERLANLLSLPSSSLKIEGELKFQPTSLTLNEAIKTAFSSRADLMSLIISKDIAKLAVRMARVKNQPTLSFVGNYEYKISAEKDEWEKNWNINLVLSFPFFDSGKTKAFLEQRRSQLRQIELAVKQLKDAIQLEVKKAFWDLQAAKEALSAQKQNINQAQEALSIAEGRYKSGTITQVEVFDANLALTTARLNYTRALYDYNLARASLVKAIGKEIK</sequence>
<evidence type="ECO:0000256" key="7">
    <source>
        <dbReference type="ARBA" id="ARBA00023237"/>
    </source>
</evidence>
<evidence type="ECO:0000256" key="8">
    <source>
        <dbReference type="SAM" id="Coils"/>
    </source>
</evidence>
<dbReference type="PIRSF" id="PIRSF001892">
    <property type="entry name" value="CyaE"/>
    <property type="match status" value="1"/>
</dbReference>
<evidence type="ECO:0000256" key="4">
    <source>
        <dbReference type="ARBA" id="ARBA00022452"/>
    </source>
</evidence>
<protein>
    <submittedName>
        <fullName evidence="9">TolC family protein</fullName>
    </submittedName>
</protein>
<dbReference type="PANTHER" id="PTHR30026">
    <property type="entry name" value="OUTER MEMBRANE PROTEIN TOLC"/>
    <property type="match status" value="1"/>
</dbReference>
<proteinExistence type="inferred from homology"/>
<keyword evidence="3" id="KW-0813">Transport</keyword>
<dbReference type="Gene3D" id="1.20.1600.10">
    <property type="entry name" value="Outer membrane efflux proteins (OEP)"/>
    <property type="match status" value="1"/>
</dbReference>
<dbReference type="InterPro" id="IPR028351">
    <property type="entry name" value="CyaE"/>
</dbReference>
<evidence type="ECO:0000313" key="9">
    <source>
        <dbReference type="EMBL" id="HDN85187.1"/>
    </source>
</evidence>
<dbReference type="GO" id="GO:1990281">
    <property type="term" value="C:efflux pump complex"/>
    <property type="evidence" value="ECO:0007669"/>
    <property type="project" value="TreeGrafter"/>
</dbReference>
<dbReference type="PANTHER" id="PTHR30026:SF20">
    <property type="entry name" value="OUTER MEMBRANE PROTEIN TOLC"/>
    <property type="match status" value="1"/>
</dbReference>
<evidence type="ECO:0000256" key="3">
    <source>
        <dbReference type="ARBA" id="ARBA00022448"/>
    </source>
</evidence>
<organism evidence="9">
    <name type="scientific">Aerophobetes bacterium</name>
    <dbReference type="NCBI Taxonomy" id="2030807"/>
    <lineage>
        <taxon>Bacteria</taxon>
        <taxon>Candidatus Aerophobota</taxon>
    </lineage>
</organism>
<dbReference type="GO" id="GO:0015562">
    <property type="term" value="F:efflux transmembrane transporter activity"/>
    <property type="evidence" value="ECO:0007669"/>
    <property type="project" value="InterPro"/>
</dbReference>
<gene>
    <name evidence="9" type="ORF">ENG47_05495</name>
</gene>
<evidence type="ECO:0000256" key="2">
    <source>
        <dbReference type="ARBA" id="ARBA00007613"/>
    </source>
</evidence>
<dbReference type="Proteomes" id="UP000885660">
    <property type="component" value="Unassembled WGS sequence"/>
</dbReference>
<dbReference type="InterPro" id="IPR051906">
    <property type="entry name" value="TolC-like"/>
</dbReference>
<name>A0A7V0QS98_UNCAE</name>